<dbReference type="Gene3D" id="1.10.3090.10">
    <property type="entry name" value="cca-adding enzyme, domain 2"/>
    <property type="match status" value="1"/>
</dbReference>
<dbReference type="GO" id="GO:0046872">
    <property type="term" value="F:metal ion binding"/>
    <property type="evidence" value="ECO:0007669"/>
    <property type="project" value="UniProtKB-KW"/>
</dbReference>
<dbReference type="InterPro" id="IPR006674">
    <property type="entry name" value="HD_domain"/>
</dbReference>
<dbReference type="GO" id="GO:0004810">
    <property type="term" value="F:CCA tRNA nucleotidyltransferase activity"/>
    <property type="evidence" value="ECO:0007669"/>
    <property type="project" value="UniProtKB-EC"/>
</dbReference>
<keyword evidence="8" id="KW-0694">RNA-binding</keyword>
<dbReference type="PANTHER" id="PTHR46173">
    <property type="entry name" value="CCA TRNA NUCLEOTIDYLTRANSFERASE 1, MITOCHONDRIAL"/>
    <property type="match status" value="1"/>
</dbReference>
<proteinExistence type="inferred from homology"/>
<keyword evidence="4 10" id="KW-0548">Nucleotidyltransferase</keyword>
<dbReference type="Pfam" id="PF01743">
    <property type="entry name" value="PolyA_pol"/>
    <property type="match status" value="1"/>
</dbReference>
<evidence type="ECO:0000256" key="6">
    <source>
        <dbReference type="ARBA" id="ARBA00022741"/>
    </source>
</evidence>
<evidence type="ECO:0000313" key="11">
    <source>
        <dbReference type="Proteomes" id="UP000823912"/>
    </source>
</evidence>
<dbReference type="Pfam" id="PF12627">
    <property type="entry name" value="PolyA_pol_RNAbd"/>
    <property type="match status" value="1"/>
</dbReference>
<dbReference type="InterPro" id="IPR032828">
    <property type="entry name" value="PolyA_RNA-bd"/>
</dbReference>
<dbReference type="EMBL" id="DVHM01000048">
    <property type="protein sequence ID" value="HIR70211.1"/>
    <property type="molecule type" value="Genomic_DNA"/>
</dbReference>
<accession>A0A9D1E8Z5</accession>
<keyword evidence="3" id="KW-0819">tRNA processing</keyword>
<dbReference type="Proteomes" id="UP000823912">
    <property type="component" value="Unassembled WGS sequence"/>
</dbReference>
<evidence type="ECO:0000256" key="2">
    <source>
        <dbReference type="ARBA" id="ARBA00022679"/>
    </source>
</evidence>
<comment type="cofactor">
    <cofactor evidence="1">
        <name>Mg(2+)</name>
        <dbReference type="ChEBI" id="CHEBI:18420"/>
    </cofactor>
</comment>
<evidence type="ECO:0000256" key="7">
    <source>
        <dbReference type="ARBA" id="ARBA00022842"/>
    </source>
</evidence>
<evidence type="ECO:0000256" key="4">
    <source>
        <dbReference type="ARBA" id="ARBA00022695"/>
    </source>
</evidence>
<dbReference type="SUPFAM" id="SSF81891">
    <property type="entry name" value="Poly A polymerase C-terminal region-like"/>
    <property type="match status" value="1"/>
</dbReference>
<evidence type="ECO:0000259" key="9">
    <source>
        <dbReference type="SMART" id="SM00471"/>
    </source>
</evidence>
<dbReference type="CDD" id="cd05398">
    <property type="entry name" value="NT_ClassII-CCAase"/>
    <property type="match status" value="1"/>
</dbReference>
<protein>
    <submittedName>
        <fullName evidence="10">CCA tRNA nucleotidyltransferase</fullName>
        <ecNumber evidence="10">2.7.7.72</ecNumber>
    </submittedName>
</protein>
<keyword evidence="7" id="KW-0460">Magnesium</keyword>
<dbReference type="CDD" id="cd00077">
    <property type="entry name" value="HDc"/>
    <property type="match status" value="1"/>
</dbReference>
<evidence type="ECO:0000256" key="3">
    <source>
        <dbReference type="ARBA" id="ARBA00022694"/>
    </source>
</evidence>
<dbReference type="InterPro" id="IPR003607">
    <property type="entry name" value="HD/PDEase_dom"/>
</dbReference>
<dbReference type="InterPro" id="IPR006675">
    <property type="entry name" value="HDIG_dom"/>
</dbReference>
<dbReference type="GO" id="GO:0000049">
    <property type="term" value="F:tRNA binding"/>
    <property type="evidence" value="ECO:0007669"/>
    <property type="project" value="TreeGrafter"/>
</dbReference>
<organism evidence="10 11">
    <name type="scientific">Candidatus Pullilachnospira gallistercoris</name>
    <dbReference type="NCBI Taxonomy" id="2840911"/>
    <lineage>
        <taxon>Bacteria</taxon>
        <taxon>Bacillati</taxon>
        <taxon>Bacillota</taxon>
        <taxon>Clostridia</taxon>
        <taxon>Lachnospirales</taxon>
        <taxon>Lachnospiraceae</taxon>
        <taxon>Lachnospiraceae incertae sedis</taxon>
        <taxon>Candidatus Pullilachnospira</taxon>
    </lineage>
</organism>
<dbReference type="PANTHER" id="PTHR46173:SF1">
    <property type="entry name" value="CCA TRNA NUCLEOTIDYLTRANSFERASE 1, MITOCHONDRIAL"/>
    <property type="match status" value="1"/>
</dbReference>
<dbReference type="GO" id="GO:0008033">
    <property type="term" value="P:tRNA processing"/>
    <property type="evidence" value="ECO:0007669"/>
    <property type="project" value="UniProtKB-KW"/>
</dbReference>
<dbReference type="InterPro" id="IPR002646">
    <property type="entry name" value="PolA_pol_head_dom"/>
</dbReference>
<dbReference type="Gene3D" id="3.30.460.10">
    <property type="entry name" value="Beta Polymerase, domain 2"/>
    <property type="match status" value="1"/>
</dbReference>
<keyword evidence="2 8" id="KW-0808">Transferase</keyword>
<feature type="domain" description="HD/PDEase" evidence="9">
    <location>
        <begin position="234"/>
        <end position="369"/>
    </location>
</feature>
<dbReference type="Pfam" id="PF01966">
    <property type="entry name" value="HD"/>
    <property type="match status" value="1"/>
</dbReference>
<dbReference type="GO" id="GO:0000166">
    <property type="term" value="F:nucleotide binding"/>
    <property type="evidence" value="ECO:0007669"/>
    <property type="project" value="UniProtKB-KW"/>
</dbReference>
<comment type="similarity">
    <text evidence="8">Belongs to the tRNA nucleotidyltransferase/poly(A) polymerase family.</text>
</comment>
<dbReference type="NCBIfam" id="NF009814">
    <property type="entry name" value="PRK13299.1"/>
    <property type="match status" value="1"/>
</dbReference>
<dbReference type="Gene3D" id="1.10.246.80">
    <property type="match status" value="1"/>
</dbReference>
<keyword evidence="5" id="KW-0479">Metal-binding</keyword>
<dbReference type="InterPro" id="IPR050264">
    <property type="entry name" value="Bact_CCA-adding_enz_type3_sf"/>
</dbReference>
<evidence type="ECO:0000256" key="1">
    <source>
        <dbReference type="ARBA" id="ARBA00001946"/>
    </source>
</evidence>
<dbReference type="InterPro" id="IPR043519">
    <property type="entry name" value="NT_sf"/>
</dbReference>
<name>A0A9D1E8Z5_9FIRM</name>
<dbReference type="NCBIfam" id="TIGR00277">
    <property type="entry name" value="HDIG"/>
    <property type="match status" value="1"/>
</dbReference>
<reference evidence="10" key="2">
    <citation type="journal article" date="2021" name="PeerJ">
        <title>Extensive microbial diversity within the chicken gut microbiome revealed by metagenomics and culture.</title>
        <authorList>
            <person name="Gilroy R."/>
            <person name="Ravi A."/>
            <person name="Getino M."/>
            <person name="Pursley I."/>
            <person name="Horton D.L."/>
            <person name="Alikhan N.F."/>
            <person name="Baker D."/>
            <person name="Gharbi K."/>
            <person name="Hall N."/>
            <person name="Watson M."/>
            <person name="Adriaenssens E.M."/>
            <person name="Foster-Nyarko E."/>
            <person name="Jarju S."/>
            <person name="Secka A."/>
            <person name="Antonio M."/>
            <person name="Oren A."/>
            <person name="Chaudhuri R.R."/>
            <person name="La Ragione R."/>
            <person name="Hildebrand F."/>
            <person name="Pallen M.J."/>
        </authorList>
    </citation>
    <scope>NUCLEOTIDE SEQUENCE</scope>
    <source>
        <strain evidence="10">ChiSjej5B23-6657</strain>
    </source>
</reference>
<dbReference type="SUPFAM" id="SSF81301">
    <property type="entry name" value="Nucleotidyltransferase"/>
    <property type="match status" value="1"/>
</dbReference>
<evidence type="ECO:0000256" key="8">
    <source>
        <dbReference type="RuleBase" id="RU003953"/>
    </source>
</evidence>
<dbReference type="AlphaFoldDB" id="A0A9D1E8Z5"/>
<dbReference type="EC" id="2.7.7.72" evidence="10"/>
<evidence type="ECO:0000256" key="5">
    <source>
        <dbReference type="ARBA" id="ARBA00022723"/>
    </source>
</evidence>
<evidence type="ECO:0000313" key="10">
    <source>
        <dbReference type="EMBL" id="HIR70211.1"/>
    </source>
</evidence>
<keyword evidence="6" id="KW-0547">Nucleotide-binding</keyword>
<comment type="caution">
    <text evidence="10">The sequence shown here is derived from an EMBL/GenBank/DDBJ whole genome shotgun (WGS) entry which is preliminary data.</text>
</comment>
<sequence length="445" mass="50450">MNIVLPKNVRTIIERLEGCGHEAYAVGGCVRDSVLGKKPADWDITTSALPSQVKEIFPKTVDTGIVHGTVTVLLGGGAYEVTTYRVDGEYEDARHPREVSFTKSLPEDLRRRDFTVNAMAYNEREGLVDLFGGLEDLKKRIIRCVGDPLERFTEDALRMLRAVRFCAQLGFSMETETREAIRALAPSIGRVSAERIRTELEKLLVSDHPQMIRQVYETGLSAVFLPELDEMMTTSQHCKHHCYRVGDHTIAALEWTPADRILRLAALLHDVAKPAVKTTDERGWDHFYRHEQEGAAMARGILRRLKFDNDTTRKVCALVGSHDRRPAADQESVRRAMVDIGLEAFPRLFALKRADVMAQGCYRRREKLRGIEDFERLYREILDQGQCLSLRELKVGGADLIAMGAKQGTMIGDVLRHLLDWVLEDPERNRRDLLLEEAARCLTNI</sequence>
<dbReference type="SMART" id="SM00471">
    <property type="entry name" value="HDc"/>
    <property type="match status" value="1"/>
</dbReference>
<gene>
    <name evidence="10" type="ORF">IAA55_02890</name>
</gene>
<reference evidence="10" key="1">
    <citation type="submission" date="2020-10" db="EMBL/GenBank/DDBJ databases">
        <authorList>
            <person name="Gilroy R."/>
        </authorList>
    </citation>
    <scope>NUCLEOTIDE SEQUENCE</scope>
    <source>
        <strain evidence="10">ChiSjej5B23-6657</strain>
    </source>
</reference>